<accession>A0A397BYB3</accession>
<evidence type="ECO:0000259" key="1">
    <source>
        <dbReference type="Pfam" id="PF07714"/>
    </source>
</evidence>
<dbReference type="Proteomes" id="UP000285712">
    <property type="component" value="Unassembled WGS sequence"/>
</dbReference>
<dbReference type="Proteomes" id="UP000266239">
    <property type="component" value="Unassembled WGS sequence"/>
</dbReference>
<dbReference type="GO" id="GO:0004672">
    <property type="term" value="F:protein kinase activity"/>
    <property type="evidence" value="ECO:0007669"/>
    <property type="project" value="InterPro"/>
</dbReference>
<dbReference type="EMBL" id="QUTH01006554">
    <property type="protein sequence ID" value="RHZ06888.1"/>
    <property type="molecule type" value="Genomic_DNA"/>
</dbReference>
<dbReference type="SUPFAM" id="SSF56112">
    <property type="entry name" value="Protein kinase-like (PK-like)"/>
    <property type="match status" value="1"/>
</dbReference>
<evidence type="ECO:0000313" key="4">
    <source>
        <dbReference type="EMBL" id="RHZ06888.1"/>
    </source>
</evidence>
<dbReference type="VEuPathDB" id="FungiDB:H257_03406"/>
<dbReference type="InterPro" id="IPR001245">
    <property type="entry name" value="Ser-Thr/Tyr_kinase_cat_dom"/>
</dbReference>
<feature type="domain" description="Serine-threonine/tyrosine-protein kinase catalytic" evidence="1">
    <location>
        <begin position="1"/>
        <end position="66"/>
    </location>
</feature>
<evidence type="ECO:0000313" key="3">
    <source>
        <dbReference type="EMBL" id="RHY89348.1"/>
    </source>
</evidence>
<name>A0A397BYB3_APHAT</name>
<gene>
    <name evidence="2" type="ORF">DYB25_014291</name>
    <name evidence="3" type="ORF">DYB35_008236</name>
    <name evidence="4" type="ORF">DYB37_004678</name>
</gene>
<evidence type="ECO:0000313" key="7">
    <source>
        <dbReference type="Proteomes" id="UP000285712"/>
    </source>
</evidence>
<dbReference type="AlphaFoldDB" id="A0A397BYB3"/>
<evidence type="ECO:0000313" key="2">
    <source>
        <dbReference type="EMBL" id="RHY26462.1"/>
    </source>
</evidence>
<protein>
    <recommendedName>
        <fullName evidence="1">Serine-threonine/tyrosine-protein kinase catalytic domain-containing protein</fullName>
    </recommendedName>
</protein>
<proteinExistence type="predicted"/>
<organism evidence="2 5">
    <name type="scientific">Aphanomyces astaci</name>
    <name type="common">Crayfish plague agent</name>
    <dbReference type="NCBI Taxonomy" id="112090"/>
    <lineage>
        <taxon>Eukaryota</taxon>
        <taxon>Sar</taxon>
        <taxon>Stramenopiles</taxon>
        <taxon>Oomycota</taxon>
        <taxon>Saprolegniomycetes</taxon>
        <taxon>Saprolegniales</taxon>
        <taxon>Verrucalvaceae</taxon>
        <taxon>Aphanomyces</taxon>
    </lineage>
</organism>
<evidence type="ECO:0000313" key="5">
    <source>
        <dbReference type="Proteomes" id="UP000266239"/>
    </source>
</evidence>
<dbReference type="Pfam" id="PF07714">
    <property type="entry name" value="PK_Tyr_Ser-Thr"/>
    <property type="match status" value="1"/>
</dbReference>
<dbReference type="Proteomes" id="UP000285430">
    <property type="component" value="Unassembled WGS sequence"/>
</dbReference>
<evidence type="ECO:0000313" key="6">
    <source>
        <dbReference type="Proteomes" id="UP000285430"/>
    </source>
</evidence>
<dbReference type="EMBL" id="QUTA01002624">
    <property type="protein sequence ID" value="RHY26462.1"/>
    <property type="molecule type" value="Genomic_DNA"/>
</dbReference>
<dbReference type="Gene3D" id="1.10.510.10">
    <property type="entry name" value="Transferase(Phosphotransferase) domain 1"/>
    <property type="match status" value="1"/>
</dbReference>
<dbReference type="EMBL" id="QUTG01004028">
    <property type="protein sequence ID" value="RHY89348.1"/>
    <property type="molecule type" value="Genomic_DNA"/>
</dbReference>
<reference evidence="5 6" key="1">
    <citation type="submission" date="2018-08" db="EMBL/GenBank/DDBJ databases">
        <title>Aphanomyces genome sequencing and annotation.</title>
        <authorList>
            <person name="Minardi D."/>
            <person name="Oidtmann B."/>
            <person name="Van Der Giezen M."/>
            <person name="Studholme D.J."/>
        </authorList>
    </citation>
    <scope>NUCLEOTIDE SEQUENCE [LARGE SCALE GENOMIC DNA]</scope>
    <source>
        <strain evidence="4 6">Da</strain>
        <strain evidence="3 7">Sv</strain>
        <strain evidence="2 5">Yx</strain>
    </source>
</reference>
<comment type="caution">
    <text evidence="2">The sequence shown here is derived from an EMBL/GenBank/DDBJ whole genome shotgun (WGS) entry which is preliminary data.</text>
</comment>
<dbReference type="InterPro" id="IPR011009">
    <property type="entry name" value="Kinase-like_dom_sf"/>
</dbReference>
<sequence length="91" mass="9937">MWEMIAGTAENPFLGMAPVKFYNQALNGVRPLIADDVDPAYASLVRDCWHNEAALRPTFSTIVARLEKILVDLGMDTGPPPTFSGGYHSLS</sequence>